<gene>
    <name evidence="1" type="ORF">HMPREF0004_3809</name>
</gene>
<dbReference type="AlphaFoldDB" id="D4XEB2"/>
<comment type="caution">
    <text evidence="1">The sequence shown here is derived from an EMBL/GenBank/DDBJ whole genome shotgun (WGS) entry which is preliminary data.</text>
</comment>
<proteinExistence type="predicted"/>
<evidence type="ECO:0000313" key="2">
    <source>
        <dbReference type="Proteomes" id="UP000004510"/>
    </source>
</evidence>
<protein>
    <submittedName>
        <fullName evidence="1">Uncharacterized protein</fullName>
    </submittedName>
</protein>
<dbReference type="HOGENOM" id="CLU_3178886_0_0_4"/>
<dbReference type="PATRIC" id="fig|742159.3.peg.4821"/>
<dbReference type="EMBL" id="ADMS01000089">
    <property type="protein sequence ID" value="EFF74761.1"/>
    <property type="molecule type" value="Genomic_DNA"/>
</dbReference>
<name>D4XEB2_9BURK</name>
<reference evidence="2" key="1">
    <citation type="submission" date="2010-03" db="EMBL/GenBank/DDBJ databases">
        <title>Complete sequence of Mobiluncus curtisii ATCC 43063.</title>
        <authorList>
            <person name="Muzny D."/>
            <person name="Qin X."/>
            <person name="Deng J."/>
            <person name="Jiang H."/>
            <person name="Liu Y."/>
            <person name="Qu J."/>
            <person name="Song X.-Z."/>
            <person name="Zhang L."/>
            <person name="Thornton R."/>
            <person name="Coyle M."/>
            <person name="Francisco L."/>
            <person name="Jackson L."/>
            <person name="Javaid M."/>
            <person name="Korchina V."/>
            <person name="Kovar C."/>
            <person name="Mata R."/>
            <person name="Mathew T."/>
            <person name="Ngo R."/>
            <person name="Nguyen L."/>
            <person name="Nguyen N."/>
            <person name="Okwuonu G."/>
            <person name="Ongeri F."/>
            <person name="Pham C."/>
            <person name="Simmons D."/>
            <person name="Wilczek-Boney K."/>
            <person name="Hale W."/>
            <person name="Jakkamsetti A."/>
            <person name="Pham P."/>
            <person name="Ruth R."/>
            <person name="San Lucas F."/>
            <person name="Warren J."/>
            <person name="Zhang J."/>
            <person name="Zhao Z."/>
            <person name="Zhou C."/>
            <person name="Zhu D."/>
            <person name="Lee S."/>
            <person name="Bess C."/>
            <person name="Blankenburg K."/>
            <person name="Forbes L."/>
            <person name="Fu Q."/>
            <person name="Gubbala S."/>
            <person name="Hirani K."/>
            <person name="Jayaseelan J.C."/>
            <person name="Lara F."/>
            <person name="Munidasa M."/>
            <person name="Palculict T."/>
            <person name="Patil S."/>
            <person name="Pu L.-L."/>
            <person name="Saada N."/>
            <person name="Tang L."/>
            <person name="Weissenberger G."/>
            <person name="Zhu Y."/>
            <person name="Hemphill L."/>
            <person name="Shang Y."/>
            <person name="Youmans B."/>
            <person name="Ayvaz T."/>
            <person name="Ross M."/>
            <person name="Santibanez J."/>
            <person name="Aqrawi P."/>
            <person name="Gross S."/>
            <person name="Joshi V."/>
            <person name="Fowler G."/>
            <person name="Nazareth L."/>
            <person name="Reid J."/>
            <person name="Worley K."/>
            <person name="Petrosino J."/>
            <person name="Highlander S."/>
            <person name="Gibbs R."/>
            <person name="Gibbs R."/>
        </authorList>
    </citation>
    <scope>NUCLEOTIDE SEQUENCE [LARGE SCALE GENOMIC DNA]</scope>
    <source>
        <strain evidence="2">ATCC 43553</strain>
    </source>
</reference>
<evidence type="ECO:0000313" key="1">
    <source>
        <dbReference type="EMBL" id="EFF74761.1"/>
    </source>
</evidence>
<sequence>MAIGFAQADALTMRRFFSASASGIRLSARWPFPSAAHQSTIAGARI</sequence>
<dbReference type="Proteomes" id="UP000004510">
    <property type="component" value="Unassembled WGS sequence"/>
</dbReference>
<organism evidence="1 2">
    <name type="scientific">Achromobacter piechaudii ATCC 43553</name>
    <dbReference type="NCBI Taxonomy" id="742159"/>
    <lineage>
        <taxon>Bacteria</taxon>
        <taxon>Pseudomonadati</taxon>
        <taxon>Pseudomonadota</taxon>
        <taxon>Betaproteobacteria</taxon>
        <taxon>Burkholderiales</taxon>
        <taxon>Alcaligenaceae</taxon>
        <taxon>Achromobacter</taxon>
    </lineage>
</organism>
<accession>D4XEB2</accession>